<proteinExistence type="predicted"/>
<dbReference type="EMBL" id="MT142391">
    <property type="protein sequence ID" value="QJA79701.1"/>
    <property type="molecule type" value="Genomic_DNA"/>
</dbReference>
<sequence length="65" mass="7439">MSMTTGDYSANFTYTSTSTTDSSTWYAYYGYKPSDKSKEEESIIDNDDLFKPLDDLLDELCIIIK</sequence>
<dbReference type="AlphaFoldDB" id="A0A6M3IW65"/>
<feature type="compositionally biased region" description="Low complexity" evidence="1">
    <location>
        <begin position="8"/>
        <end position="20"/>
    </location>
</feature>
<feature type="region of interest" description="Disordered" evidence="1">
    <location>
        <begin position="1"/>
        <end position="20"/>
    </location>
</feature>
<accession>A0A6M3IW65</accession>
<evidence type="ECO:0000256" key="1">
    <source>
        <dbReference type="SAM" id="MobiDB-lite"/>
    </source>
</evidence>
<organism evidence="2">
    <name type="scientific">viral metagenome</name>
    <dbReference type="NCBI Taxonomy" id="1070528"/>
    <lineage>
        <taxon>unclassified sequences</taxon>
        <taxon>metagenomes</taxon>
        <taxon>organismal metagenomes</taxon>
    </lineage>
</organism>
<evidence type="ECO:0000313" key="2">
    <source>
        <dbReference type="EMBL" id="QJA61919.1"/>
    </source>
</evidence>
<dbReference type="EMBL" id="MT141457">
    <property type="protein sequence ID" value="QJA61919.1"/>
    <property type="molecule type" value="Genomic_DNA"/>
</dbReference>
<name>A0A6M3IW65_9ZZZZ</name>
<evidence type="ECO:0000313" key="3">
    <source>
        <dbReference type="EMBL" id="QJA79701.1"/>
    </source>
</evidence>
<gene>
    <name evidence="3" type="ORF">MM415A00842_0012</name>
    <name evidence="2" type="ORF">MM415B00852_0012</name>
</gene>
<reference evidence="2" key="1">
    <citation type="submission" date="2020-03" db="EMBL/GenBank/DDBJ databases">
        <title>The deep terrestrial virosphere.</title>
        <authorList>
            <person name="Holmfeldt K."/>
            <person name="Nilsson E."/>
            <person name="Simone D."/>
            <person name="Lopez-Fernandez M."/>
            <person name="Wu X."/>
            <person name="de Brujin I."/>
            <person name="Lundin D."/>
            <person name="Andersson A."/>
            <person name="Bertilsson S."/>
            <person name="Dopson M."/>
        </authorList>
    </citation>
    <scope>NUCLEOTIDE SEQUENCE</scope>
    <source>
        <strain evidence="3">MM415A00842</strain>
        <strain evidence="2">MM415B00852</strain>
    </source>
</reference>
<protein>
    <submittedName>
        <fullName evidence="2">Uncharacterized protein</fullName>
    </submittedName>
</protein>